<keyword evidence="5" id="KW-0418">Kinase</keyword>
<dbReference type="RefSeq" id="WP_234862182.1">
    <property type="nucleotide sequence ID" value="NZ_JAKEVZ010000011.1"/>
</dbReference>
<organism evidence="12 13">
    <name type="scientific">Mariniradius sediminis</name>
    <dbReference type="NCBI Taxonomy" id="2909237"/>
    <lineage>
        <taxon>Bacteria</taxon>
        <taxon>Pseudomonadati</taxon>
        <taxon>Bacteroidota</taxon>
        <taxon>Cytophagia</taxon>
        <taxon>Cytophagales</taxon>
        <taxon>Cyclobacteriaceae</taxon>
        <taxon>Mariniradius</taxon>
    </lineage>
</organism>
<comment type="catalytic activity">
    <reaction evidence="1">
        <text>ATP + protein L-histidine = ADP + protein N-phospho-L-histidine.</text>
        <dbReference type="EC" id="2.7.13.3"/>
    </reaction>
</comment>
<dbReference type="InterPro" id="IPR003594">
    <property type="entry name" value="HATPase_dom"/>
</dbReference>
<evidence type="ECO:0000256" key="5">
    <source>
        <dbReference type="ARBA" id="ARBA00022777"/>
    </source>
</evidence>
<dbReference type="SUPFAM" id="SSF55874">
    <property type="entry name" value="ATPase domain of HSP90 chaperone/DNA topoisomerase II/histidine kinase"/>
    <property type="match status" value="1"/>
</dbReference>
<evidence type="ECO:0000256" key="7">
    <source>
        <dbReference type="SAM" id="Coils"/>
    </source>
</evidence>
<evidence type="ECO:0000256" key="8">
    <source>
        <dbReference type="SAM" id="MobiDB-lite"/>
    </source>
</evidence>
<dbReference type="GO" id="GO:0005524">
    <property type="term" value="F:ATP binding"/>
    <property type="evidence" value="ECO:0007669"/>
    <property type="project" value="UniProtKB-KW"/>
</dbReference>
<dbReference type="SMART" id="SM00448">
    <property type="entry name" value="REC"/>
    <property type="match status" value="1"/>
</dbReference>
<evidence type="ECO:0000256" key="1">
    <source>
        <dbReference type="ARBA" id="ARBA00000085"/>
    </source>
</evidence>
<dbReference type="CDD" id="cd16922">
    <property type="entry name" value="HATPase_EvgS-ArcB-TorS-like"/>
    <property type="match status" value="1"/>
</dbReference>
<keyword evidence="3 6" id="KW-0597">Phosphoprotein</keyword>
<feature type="modified residue" description="4-aspartylphosphate" evidence="6">
    <location>
        <position position="632"/>
    </location>
</feature>
<dbReference type="SUPFAM" id="SSF47226">
    <property type="entry name" value="Histidine-containing phosphotransfer domain, HPT domain"/>
    <property type="match status" value="1"/>
</dbReference>
<dbReference type="EMBL" id="JAKEVZ010000011">
    <property type="protein sequence ID" value="MCF1752284.1"/>
    <property type="molecule type" value="Genomic_DNA"/>
</dbReference>
<dbReference type="InterPro" id="IPR036641">
    <property type="entry name" value="HPT_dom_sf"/>
</dbReference>
<proteinExistence type="predicted"/>
<feature type="domain" description="Histidine kinase" evidence="10">
    <location>
        <begin position="347"/>
        <end position="563"/>
    </location>
</feature>
<reference evidence="12 13" key="1">
    <citation type="submission" date="2022-01" db="EMBL/GenBank/DDBJ databases">
        <title>Mariniradius saccharolyticus sp. nov., isolated from sediment of a river.</title>
        <authorList>
            <person name="Liu H."/>
        </authorList>
    </citation>
    <scope>NUCLEOTIDE SEQUENCE [LARGE SCALE GENOMIC DNA]</scope>
    <source>
        <strain evidence="12 13">RY-2</strain>
    </source>
</reference>
<gene>
    <name evidence="12" type="ORF">L0U89_14570</name>
</gene>
<dbReference type="Gene3D" id="1.10.287.130">
    <property type="match status" value="1"/>
</dbReference>
<dbReference type="InterPro" id="IPR005467">
    <property type="entry name" value="His_kinase_dom"/>
</dbReference>
<dbReference type="Proteomes" id="UP001201449">
    <property type="component" value="Unassembled WGS sequence"/>
</dbReference>
<accession>A0ABS9BYB1</accession>
<keyword evidence="9" id="KW-0812">Transmembrane</keyword>
<sequence length="834" mass="94077">MFKKRKYQLGNKVVLGFILAGLLVLGVSIITFVSIRKLLLTVENLAEPNQRLSQLNGLLADIYLLDVTKTERTSDRDSTLEATLSSAKSRLEWLKENAADTAEYHTFEQVGLNIAEIMVVYAGLEEVRYILTNRNFSEEALKNIELRTKRQQELNELEFLSRVKTKQKSENSGNKSFGNEDPLSDFSARNELDVQEELMEIVREIQSGNSASGNLKARSDSAIQSIRAVVEEIYEDEKRQQSNFITLESRLIEKNKEIYSQIQGAISTLQQNLLTEYNDQNQSAYRLTYTVSIVLGFLVFLGVVGSLGFIFSILKEVNQANTYREKLEEAKKKSDQLAKAKQDFLANMSHEIRNPLHAIQGYQRALDQSGLNAQQKEFVEMIGFASRTLISIVNDILDFSKLEAGQINIERAAFEPVKLFLSLKSFYDFKAEEKKLDFKWQIDLPGGKWLMGDQLRLNQILNNLLSNSFKFTSEGSIKVHIGFEEEKLILEVADTGMGMGPEVKENLFKEFNQGDASITRKFGGTGLGLAIIRKLIDRLGGTVDVWSEIGVGTTVTVKLPFEVVDPVEKEFSQEVNYDLSGLNVLVVDDDTVGLRLMRLLLESAGATVLDFAGGLSWRENFKQVPLDLAILDIQMPEVSGLDVLKALKSNKKYKKLPVLAMTANVFANEKNSLGEQGFDGVVLKPFDEKSLFREIDKQLIINKKITISDRSFKENAADKTQFFDLKDIRKFCLGDEQLMQEVIHDLIQNTTTDLDTLREALATADYSKIREICHQLASRLAQIKAPFSGDIREIELAISENRIEGLDRKLEEIFPGIEHLIAQLHAKYPEAIGK</sequence>
<evidence type="ECO:0000256" key="9">
    <source>
        <dbReference type="SAM" id="Phobius"/>
    </source>
</evidence>
<keyword evidence="9" id="KW-0472">Membrane</keyword>
<dbReference type="Pfam" id="PF00072">
    <property type="entry name" value="Response_reg"/>
    <property type="match status" value="1"/>
</dbReference>
<feature type="transmembrane region" description="Helical" evidence="9">
    <location>
        <begin position="12"/>
        <end position="35"/>
    </location>
</feature>
<dbReference type="Gene3D" id="1.20.120.160">
    <property type="entry name" value="HPT domain"/>
    <property type="match status" value="1"/>
</dbReference>
<keyword evidence="7" id="KW-0175">Coiled coil</keyword>
<feature type="domain" description="Response regulatory" evidence="11">
    <location>
        <begin position="583"/>
        <end position="699"/>
    </location>
</feature>
<dbReference type="CDD" id="cd17546">
    <property type="entry name" value="REC_hyHK_CKI1_RcsC-like"/>
    <property type="match status" value="1"/>
</dbReference>
<dbReference type="InterPro" id="IPR001789">
    <property type="entry name" value="Sig_transdc_resp-reg_receiver"/>
</dbReference>
<evidence type="ECO:0000259" key="10">
    <source>
        <dbReference type="PROSITE" id="PS50109"/>
    </source>
</evidence>
<evidence type="ECO:0000256" key="2">
    <source>
        <dbReference type="ARBA" id="ARBA00012438"/>
    </source>
</evidence>
<keyword evidence="4" id="KW-0808">Transferase</keyword>
<keyword evidence="12" id="KW-0547">Nucleotide-binding</keyword>
<evidence type="ECO:0000256" key="4">
    <source>
        <dbReference type="ARBA" id="ARBA00022679"/>
    </source>
</evidence>
<evidence type="ECO:0000313" key="12">
    <source>
        <dbReference type="EMBL" id="MCF1752284.1"/>
    </source>
</evidence>
<dbReference type="PROSITE" id="PS50110">
    <property type="entry name" value="RESPONSE_REGULATORY"/>
    <property type="match status" value="1"/>
</dbReference>
<protein>
    <recommendedName>
        <fullName evidence="2">histidine kinase</fullName>
        <ecNumber evidence="2">2.7.13.3</ecNumber>
    </recommendedName>
</protein>
<keyword evidence="9" id="KW-1133">Transmembrane helix</keyword>
<dbReference type="SUPFAM" id="SSF52172">
    <property type="entry name" value="CheY-like"/>
    <property type="match status" value="1"/>
</dbReference>
<dbReference type="InterPro" id="IPR036890">
    <property type="entry name" value="HATPase_C_sf"/>
</dbReference>
<keyword evidence="12" id="KW-0067">ATP-binding</keyword>
<dbReference type="Pfam" id="PF02518">
    <property type="entry name" value="HATPase_c"/>
    <property type="match status" value="1"/>
</dbReference>
<dbReference type="InterPro" id="IPR036097">
    <property type="entry name" value="HisK_dim/P_sf"/>
</dbReference>
<feature type="coiled-coil region" evidence="7">
    <location>
        <begin position="313"/>
        <end position="347"/>
    </location>
</feature>
<dbReference type="Pfam" id="PF00512">
    <property type="entry name" value="HisKA"/>
    <property type="match status" value="1"/>
</dbReference>
<dbReference type="CDD" id="cd00082">
    <property type="entry name" value="HisKA"/>
    <property type="match status" value="1"/>
</dbReference>
<dbReference type="InterPro" id="IPR004358">
    <property type="entry name" value="Sig_transdc_His_kin-like_C"/>
</dbReference>
<evidence type="ECO:0000313" key="13">
    <source>
        <dbReference type="Proteomes" id="UP001201449"/>
    </source>
</evidence>
<evidence type="ECO:0000256" key="3">
    <source>
        <dbReference type="ARBA" id="ARBA00022553"/>
    </source>
</evidence>
<feature type="transmembrane region" description="Helical" evidence="9">
    <location>
        <begin position="289"/>
        <end position="314"/>
    </location>
</feature>
<dbReference type="PRINTS" id="PR00344">
    <property type="entry name" value="BCTRLSENSOR"/>
</dbReference>
<dbReference type="InterPro" id="IPR011006">
    <property type="entry name" value="CheY-like_superfamily"/>
</dbReference>
<dbReference type="Gene3D" id="3.30.565.10">
    <property type="entry name" value="Histidine kinase-like ATPase, C-terminal domain"/>
    <property type="match status" value="1"/>
</dbReference>
<comment type="caution">
    <text evidence="12">The sequence shown here is derived from an EMBL/GenBank/DDBJ whole genome shotgun (WGS) entry which is preliminary data.</text>
</comment>
<dbReference type="SMART" id="SM00387">
    <property type="entry name" value="HATPase_c"/>
    <property type="match status" value="1"/>
</dbReference>
<evidence type="ECO:0000256" key="6">
    <source>
        <dbReference type="PROSITE-ProRule" id="PRU00169"/>
    </source>
</evidence>
<dbReference type="EC" id="2.7.13.3" evidence="2"/>
<keyword evidence="13" id="KW-1185">Reference proteome</keyword>
<feature type="region of interest" description="Disordered" evidence="8">
    <location>
        <begin position="165"/>
        <end position="186"/>
    </location>
</feature>
<dbReference type="Gene3D" id="3.40.50.2300">
    <property type="match status" value="1"/>
</dbReference>
<name>A0ABS9BYB1_9BACT</name>
<evidence type="ECO:0000259" key="11">
    <source>
        <dbReference type="PROSITE" id="PS50110"/>
    </source>
</evidence>
<dbReference type="SUPFAM" id="SSF47384">
    <property type="entry name" value="Homodimeric domain of signal transducing histidine kinase"/>
    <property type="match status" value="1"/>
</dbReference>
<dbReference type="SMART" id="SM00388">
    <property type="entry name" value="HisKA"/>
    <property type="match status" value="1"/>
</dbReference>
<dbReference type="PROSITE" id="PS50109">
    <property type="entry name" value="HIS_KIN"/>
    <property type="match status" value="1"/>
</dbReference>
<dbReference type="InterPro" id="IPR003661">
    <property type="entry name" value="HisK_dim/P_dom"/>
</dbReference>
<dbReference type="PANTHER" id="PTHR43047">
    <property type="entry name" value="TWO-COMPONENT HISTIDINE PROTEIN KINASE"/>
    <property type="match status" value="1"/>
</dbReference>